<feature type="transmembrane region" description="Helical" evidence="7">
    <location>
        <begin position="426"/>
        <end position="448"/>
    </location>
</feature>
<comment type="similarity">
    <text evidence="2">Belongs to the major facilitator superfamily. Sugar transporter (TC 2.A.1.1) family.</text>
</comment>
<dbReference type="PROSITE" id="PS50850">
    <property type="entry name" value="MFS"/>
    <property type="match status" value="1"/>
</dbReference>
<dbReference type="InterPro" id="IPR005829">
    <property type="entry name" value="Sugar_transporter_CS"/>
</dbReference>
<dbReference type="Proteomes" id="UP000091967">
    <property type="component" value="Unassembled WGS sequence"/>
</dbReference>
<feature type="transmembrane region" description="Helical" evidence="7">
    <location>
        <begin position="325"/>
        <end position="346"/>
    </location>
</feature>
<evidence type="ECO:0000256" key="4">
    <source>
        <dbReference type="ARBA" id="ARBA00022692"/>
    </source>
</evidence>
<keyword evidence="3" id="KW-0813">Transport</keyword>
<dbReference type="Pfam" id="PF00083">
    <property type="entry name" value="Sugar_tr"/>
    <property type="match status" value="1"/>
</dbReference>
<dbReference type="Gene3D" id="1.20.1250.20">
    <property type="entry name" value="MFS general substrate transporter like domains"/>
    <property type="match status" value="1"/>
</dbReference>
<feature type="transmembrane region" description="Helical" evidence="7">
    <location>
        <begin position="132"/>
        <end position="154"/>
    </location>
</feature>
<evidence type="ECO:0000259" key="8">
    <source>
        <dbReference type="PROSITE" id="PS50850"/>
    </source>
</evidence>
<protein>
    <recommendedName>
        <fullName evidence="8">Major facilitator superfamily (MFS) profile domain-containing protein</fullName>
    </recommendedName>
</protein>
<dbReference type="PROSITE" id="PS00216">
    <property type="entry name" value="SUGAR_TRANSPORT_1"/>
    <property type="match status" value="1"/>
</dbReference>
<evidence type="ECO:0000313" key="9">
    <source>
        <dbReference type="EMBL" id="OBS24608.1"/>
    </source>
</evidence>
<feature type="transmembrane region" description="Helical" evidence="7">
    <location>
        <begin position="454"/>
        <end position="472"/>
    </location>
</feature>
<evidence type="ECO:0000256" key="3">
    <source>
        <dbReference type="ARBA" id="ARBA00022448"/>
    </source>
</evidence>
<name>A0A1B8AVN4_FUSPO</name>
<dbReference type="EMBL" id="LYXU01000002">
    <property type="protein sequence ID" value="OBS24608.1"/>
    <property type="molecule type" value="Genomic_DNA"/>
</dbReference>
<keyword evidence="5 7" id="KW-1133">Transmembrane helix</keyword>
<feature type="transmembrane region" description="Helical" evidence="7">
    <location>
        <begin position="107"/>
        <end position="126"/>
    </location>
</feature>
<evidence type="ECO:0000256" key="2">
    <source>
        <dbReference type="ARBA" id="ARBA00010992"/>
    </source>
</evidence>
<evidence type="ECO:0000256" key="6">
    <source>
        <dbReference type="ARBA" id="ARBA00023136"/>
    </source>
</evidence>
<comment type="subcellular location">
    <subcellularLocation>
        <location evidence="1">Membrane</location>
        <topology evidence="1">Multi-pass membrane protein</topology>
    </subcellularLocation>
</comment>
<comment type="caution">
    <text evidence="9">The sequence shown here is derived from an EMBL/GenBank/DDBJ whole genome shotgun (WGS) entry which is preliminary data.</text>
</comment>
<dbReference type="FunFam" id="1.20.1250.20:FF:000134">
    <property type="entry name" value="MFS sugar transporter protein"/>
    <property type="match status" value="1"/>
</dbReference>
<dbReference type="AlphaFoldDB" id="A0A1B8AVN4"/>
<dbReference type="PROSITE" id="PS00217">
    <property type="entry name" value="SUGAR_TRANSPORT_2"/>
    <property type="match status" value="1"/>
</dbReference>
<sequence>MAVGENKSSGPSLGGIMAVLPNPTTPWYKQSHLAKLNGLVLGLVCFQSAIGYDGSLLNSLQSFPQWNTFMGNPTGEWSGFINCTYFIGFIAACPPSSWLANKYGRRMPIFLAFIPLAIGVGLQTSAQSRAQWIAGRFILGLPTGMFATAVPLLITEIAYPSQRSVVSALMNCNYFVGGIIASWASYGTRNYDDWAWRIPTLLQIALPLVGLPALIMVEESPRWLVSVGREEEARRILAKLHAGGDVNHPLVDFELHEITTAIESEKQATKSTSYMTLVSTKAHRRRFFITLTLAIYCQWVGNGVVSYYLSTVLSTVGITSVTDQTLINGCLQIWSLIAACTGAMCVERLGRRPLLLLSCAIMLVSFILITALSGSFASTGSKPVGITMIPFIFLFNAGYGVAITPLQVAYPLELWPFQLRSRGMSALWMIMISALIFNVFVNPIALAAIGWKYYIVYVVLLVSYGLVIFFFYPETKGRTLEEISVVFGDAPEGLYETENSTKVTEKADVKHLD</sequence>
<feature type="transmembrane region" description="Helical" evidence="7">
    <location>
        <begin position="384"/>
        <end position="406"/>
    </location>
</feature>
<dbReference type="GO" id="GO:0016020">
    <property type="term" value="C:membrane"/>
    <property type="evidence" value="ECO:0007669"/>
    <property type="project" value="UniProtKB-SubCell"/>
</dbReference>
<dbReference type="GO" id="GO:0005351">
    <property type="term" value="F:carbohydrate:proton symporter activity"/>
    <property type="evidence" value="ECO:0007669"/>
    <property type="project" value="TreeGrafter"/>
</dbReference>
<dbReference type="PANTHER" id="PTHR48022">
    <property type="entry name" value="PLASTIDIC GLUCOSE TRANSPORTER 4"/>
    <property type="match status" value="1"/>
</dbReference>
<organism evidence="9 10">
    <name type="scientific">Fusarium poae</name>
    <dbReference type="NCBI Taxonomy" id="36050"/>
    <lineage>
        <taxon>Eukaryota</taxon>
        <taxon>Fungi</taxon>
        <taxon>Dikarya</taxon>
        <taxon>Ascomycota</taxon>
        <taxon>Pezizomycotina</taxon>
        <taxon>Sordariomycetes</taxon>
        <taxon>Hypocreomycetidae</taxon>
        <taxon>Hypocreales</taxon>
        <taxon>Nectriaceae</taxon>
        <taxon>Fusarium</taxon>
    </lineage>
</organism>
<dbReference type="SUPFAM" id="SSF103473">
    <property type="entry name" value="MFS general substrate transporter"/>
    <property type="match status" value="1"/>
</dbReference>
<evidence type="ECO:0000256" key="5">
    <source>
        <dbReference type="ARBA" id="ARBA00022989"/>
    </source>
</evidence>
<dbReference type="InterPro" id="IPR020846">
    <property type="entry name" value="MFS_dom"/>
</dbReference>
<gene>
    <name evidence="9" type="ORF">FPOA_05148</name>
</gene>
<keyword evidence="10" id="KW-1185">Reference proteome</keyword>
<keyword evidence="6 7" id="KW-0472">Membrane</keyword>
<keyword evidence="4 7" id="KW-0812">Transmembrane</keyword>
<reference evidence="9 10" key="1">
    <citation type="submission" date="2016-06" db="EMBL/GenBank/DDBJ databases">
        <title>Living apart together: crosstalk between the core and supernumerary genomes in a fungal plant pathogen.</title>
        <authorList>
            <person name="Vanheule A."/>
            <person name="Audenaert K."/>
            <person name="Warris S."/>
            <person name="Van De Geest H."/>
            <person name="Schijlen E."/>
            <person name="Hofte M."/>
            <person name="De Saeger S."/>
            <person name="Haesaert G."/>
            <person name="Waalwijk C."/>
            <person name="Van Der Lee T."/>
        </authorList>
    </citation>
    <scope>NUCLEOTIDE SEQUENCE [LARGE SCALE GENOMIC DNA]</scope>
    <source>
        <strain evidence="9 10">2516</strain>
    </source>
</reference>
<accession>A0A1B8AVN4</accession>
<feature type="transmembrane region" description="Helical" evidence="7">
    <location>
        <begin position="353"/>
        <end position="372"/>
    </location>
</feature>
<proteinExistence type="inferred from homology"/>
<evidence type="ECO:0000313" key="10">
    <source>
        <dbReference type="Proteomes" id="UP000091967"/>
    </source>
</evidence>
<feature type="transmembrane region" description="Helical" evidence="7">
    <location>
        <begin position="166"/>
        <end position="186"/>
    </location>
</feature>
<dbReference type="InterPro" id="IPR050360">
    <property type="entry name" value="MFS_Sugar_Transporters"/>
</dbReference>
<dbReference type="PANTHER" id="PTHR48022:SF3">
    <property type="entry name" value="HEXOSE TRANSPORTER PROTEIN (AFU_ORTHOLOGUE AFUA_8G04480)-RELATED"/>
    <property type="match status" value="1"/>
</dbReference>
<feature type="domain" description="Major facilitator superfamily (MFS) profile" evidence="8">
    <location>
        <begin position="39"/>
        <end position="476"/>
    </location>
</feature>
<evidence type="ECO:0000256" key="1">
    <source>
        <dbReference type="ARBA" id="ARBA00004141"/>
    </source>
</evidence>
<feature type="transmembrane region" description="Helical" evidence="7">
    <location>
        <begin position="287"/>
        <end position="309"/>
    </location>
</feature>
<dbReference type="InterPro" id="IPR036259">
    <property type="entry name" value="MFS_trans_sf"/>
</dbReference>
<evidence type="ECO:0000256" key="7">
    <source>
        <dbReference type="SAM" id="Phobius"/>
    </source>
</evidence>
<feature type="transmembrane region" description="Helical" evidence="7">
    <location>
        <begin position="77"/>
        <end position="100"/>
    </location>
</feature>
<dbReference type="InterPro" id="IPR005828">
    <property type="entry name" value="MFS_sugar_transport-like"/>
</dbReference>